<reference evidence="2 3" key="1">
    <citation type="journal article" date="2021" name="Nat. Commun.">
        <title>Incipient diploidization of the medicinal plant Perilla within 10,000 years.</title>
        <authorList>
            <person name="Zhang Y."/>
            <person name="Shen Q."/>
            <person name="Leng L."/>
            <person name="Zhang D."/>
            <person name="Chen S."/>
            <person name="Shi Y."/>
            <person name="Ning Z."/>
            <person name="Chen S."/>
        </authorList>
    </citation>
    <scope>NUCLEOTIDE SEQUENCE [LARGE SCALE GENOMIC DNA]</scope>
    <source>
        <strain evidence="3">cv. PC099</strain>
    </source>
</reference>
<dbReference type="InterPro" id="IPR053234">
    <property type="entry name" value="RPM1_Interactor"/>
</dbReference>
<feature type="compositionally biased region" description="Polar residues" evidence="1">
    <location>
        <begin position="557"/>
        <end position="574"/>
    </location>
</feature>
<proteinExistence type="predicted"/>
<dbReference type="Proteomes" id="UP001190926">
    <property type="component" value="Unassembled WGS sequence"/>
</dbReference>
<feature type="region of interest" description="Disordered" evidence="1">
    <location>
        <begin position="472"/>
        <end position="515"/>
    </location>
</feature>
<feature type="compositionally biased region" description="Polar residues" evidence="1">
    <location>
        <begin position="472"/>
        <end position="499"/>
    </location>
</feature>
<organism evidence="2 3">
    <name type="scientific">Perilla frutescens var. hirtella</name>
    <name type="common">Perilla citriodora</name>
    <name type="synonym">Perilla setoyensis</name>
    <dbReference type="NCBI Taxonomy" id="608512"/>
    <lineage>
        <taxon>Eukaryota</taxon>
        <taxon>Viridiplantae</taxon>
        <taxon>Streptophyta</taxon>
        <taxon>Embryophyta</taxon>
        <taxon>Tracheophyta</taxon>
        <taxon>Spermatophyta</taxon>
        <taxon>Magnoliopsida</taxon>
        <taxon>eudicotyledons</taxon>
        <taxon>Gunneridae</taxon>
        <taxon>Pentapetalae</taxon>
        <taxon>asterids</taxon>
        <taxon>lamiids</taxon>
        <taxon>Lamiales</taxon>
        <taxon>Lamiaceae</taxon>
        <taxon>Nepetoideae</taxon>
        <taxon>Elsholtzieae</taxon>
        <taxon>Perilla</taxon>
    </lineage>
</organism>
<feature type="region of interest" description="Disordered" evidence="1">
    <location>
        <begin position="557"/>
        <end position="582"/>
    </location>
</feature>
<sequence>MDNLGPLILDISSDEETGFGDPERGGGGGEFGDREDDDWLSKLLVEVGGNIDDDSDDVVFVSEVFPKSPKKSRPEVLKPLAKVVVDEDDDDCVVLDDDPDKALVVVNNKVDDSDDLEIVGEKGEVACRDFPHPRHLCAKFLFASTPHEVHCGQCHCYVCDSLAPCSHWGTGVSSIDHCHASEKEEYWKAERKNVKKSDKPVSDIRSTSGTRIESFFQSIQVPLCAPSKPNSLPQNQSFIPVTFHPCSRSSNVSLPNVISRTRSQPAGRVAPRYNPQSQLVSVQSHPRSTSNIAPNVTFRNRRHHVGSQNPQSSSPHAVFKRNGVIGASTNNRHPYRFQLSRGPPLNRRPAIQDSVTSGSHGSNQQIAGSHAAVSFIPQLQSSSHHNMDARCANYSPFEPQINSQPYSSYRNPDSVPHQAQMPSQPFVNGNSLSSPPLQPCIYSPPSVGNINTSAAPKPYIAFVPDNPVPSQTVASCQSDAGNTSANQFHSRSTLSSHSIVGNDFDKEHSNPTSPLICGQNDVQQQLHTQIGMFESPTNFGFFSDSSVNHGNMQIHAEQSQYPSTAPAETSQIQNKPEHDQPSIAPVTLDNLPRQSVELAAAYASPINDADCLLPESKEPGSFNFHFLDSWMFENESFSGAMDVYSPEPAFADPGTLFDI</sequence>
<comment type="caution">
    <text evidence="2">The sequence shown here is derived from an EMBL/GenBank/DDBJ whole genome shotgun (WGS) entry which is preliminary data.</text>
</comment>
<evidence type="ECO:0000256" key="1">
    <source>
        <dbReference type="SAM" id="MobiDB-lite"/>
    </source>
</evidence>
<feature type="region of interest" description="Disordered" evidence="1">
    <location>
        <begin position="326"/>
        <end position="367"/>
    </location>
</feature>
<dbReference type="EMBL" id="SDAM02000556">
    <property type="protein sequence ID" value="KAH6823945.1"/>
    <property type="molecule type" value="Genomic_DNA"/>
</dbReference>
<evidence type="ECO:0000313" key="2">
    <source>
        <dbReference type="EMBL" id="KAH6823945.1"/>
    </source>
</evidence>
<feature type="compositionally biased region" description="Polar residues" evidence="1">
    <location>
        <begin position="420"/>
        <end position="430"/>
    </location>
</feature>
<feature type="region of interest" description="Disordered" evidence="1">
    <location>
        <begin position="402"/>
        <end position="430"/>
    </location>
</feature>
<name>A0AAD4P2V0_PERFH</name>
<gene>
    <name evidence="2" type="ORF">C2S53_016200</name>
</gene>
<dbReference type="AlphaFoldDB" id="A0AAD4P2V0"/>
<dbReference type="PANTHER" id="PTHR33443">
    <property type="entry name" value="ZGC:112980"/>
    <property type="match status" value="1"/>
</dbReference>
<keyword evidence="3" id="KW-1185">Reference proteome</keyword>
<feature type="compositionally biased region" description="Polar residues" evidence="1">
    <location>
        <begin position="353"/>
        <end position="367"/>
    </location>
</feature>
<evidence type="ECO:0000313" key="3">
    <source>
        <dbReference type="Proteomes" id="UP001190926"/>
    </source>
</evidence>
<feature type="region of interest" description="Disordered" evidence="1">
    <location>
        <begin position="1"/>
        <end position="35"/>
    </location>
</feature>
<feature type="compositionally biased region" description="Polar residues" evidence="1">
    <location>
        <begin position="402"/>
        <end position="411"/>
    </location>
</feature>
<dbReference type="PANTHER" id="PTHR33443:SF35">
    <property type="entry name" value="VQ DOMAIN-CONTAINING PROTEIN"/>
    <property type="match status" value="1"/>
</dbReference>
<accession>A0AAD4P2V0</accession>
<protein>
    <submittedName>
        <fullName evidence="2">Uncharacterized protein</fullName>
    </submittedName>
</protein>